<keyword evidence="1" id="KW-0808">Transferase</keyword>
<dbReference type="Pfam" id="PF14307">
    <property type="entry name" value="Glyco_tran_WbsX"/>
    <property type="match status" value="1"/>
</dbReference>
<reference evidence="1 2" key="1">
    <citation type="submission" date="2016-12" db="EMBL/GenBank/DDBJ databases">
        <authorList>
            <person name="Song W.-J."/>
            <person name="Kurnit D.M."/>
        </authorList>
    </citation>
    <scope>NUCLEOTIDE SEQUENCE [LARGE SCALE GENOMIC DNA]</scope>
    <source>
        <strain evidence="1 2">DSM 14810</strain>
    </source>
</reference>
<dbReference type="GO" id="GO:0016740">
    <property type="term" value="F:transferase activity"/>
    <property type="evidence" value="ECO:0007669"/>
    <property type="project" value="UniProtKB-KW"/>
</dbReference>
<dbReference type="AlphaFoldDB" id="A0A1M7RTC3"/>
<proteinExistence type="predicted"/>
<dbReference type="PANTHER" id="PTHR41244">
    <property type="entry name" value="RHAMNAN SYNTHESIS F"/>
    <property type="match status" value="1"/>
</dbReference>
<dbReference type="CDD" id="cd11579">
    <property type="entry name" value="Glyco_tran_WbsX"/>
    <property type="match status" value="1"/>
</dbReference>
<dbReference type="PANTHER" id="PTHR41244:SF1">
    <property type="entry name" value="GLYCOSYLTRANSFERASE"/>
    <property type="match status" value="1"/>
</dbReference>
<organism evidence="1 2">
    <name type="scientific">Butyrivibrio hungatei DSM 14810</name>
    <dbReference type="NCBI Taxonomy" id="1121132"/>
    <lineage>
        <taxon>Bacteria</taxon>
        <taxon>Bacillati</taxon>
        <taxon>Bacillota</taxon>
        <taxon>Clostridia</taxon>
        <taxon>Lachnospirales</taxon>
        <taxon>Lachnospiraceae</taxon>
        <taxon>Butyrivibrio</taxon>
    </lineage>
</organism>
<name>A0A1M7RTC3_9FIRM</name>
<evidence type="ECO:0000313" key="1">
    <source>
        <dbReference type="EMBL" id="SHN49563.1"/>
    </source>
</evidence>
<evidence type="ECO:0000313" key="2">
    <source>
        <dbReference type="Proteomes" id="UP000184097"/>
    </source>
</evidence>
<dbReference type="Gene3D" id="3.20.20.80">
    <property type="entry name" value="Glycosidases"/>
    <property type="match status" value="1"/>
</dbReference>
<gene>
    <name evidence="1" type="ORF">SAMN02745247_00325</name>
</gene>
<protein>
    <submittedName>
        <fullName evidence="1">Glycosyltransferase WbsX</fullName>
    </submittedName>
</protein>
<accession>A0A1M7RTC3</accession>
<dbReference type="Proteomes" id="UP000184097">
    <property type="component" value="Unassembled WGS sequence"/>
</dbReference>
<dbReference type="EMBL" id="FRDH01000003">
    <property type="protein sequence ID" value="SHN49563.1"/>
    <property type="molecule type" value="Genomic_DNA"/>
</dbReference>
<sequence length="392" mass="47060">MDTNNPKVIAFYLPQFHRFKENDNWWGEGFTEWTNTRKARPLYEGHYQPHIPLNENYYNLLNKDTWLWQIELAKKYGVYGFCFYHYWFNGKLLMEKPLEQFLDDKSLNIHFCLSWANESWTRKWNGAKGNTDILIEQKYGGETEWKKHFLYLLEFFKDERYIRIAEKPLIIVYRPELVPQFSEMIKCWRKMAKEAGFKDLFIMAQGTDYCAANRFKRIDDNLDGNIMYEPGFTIRSTKYYPIHGAIKEFVNLFPLNVICYCNGAKRILRLFFKKKWPKRMGGLLLNRIKYDLIWEKILNRKVSPSYYPGAFVNWDNTARTKYEARIIYGSTPQKFEKNMTCLIDKVKNEYKKEYIFLNAWNEWAEGCYIEPDEKNKYGYLEALKKAFGKSGA</sequence>
<dbReference type="InterPro" id="IPR032719">
    <property type="entry name" value="WbsX"/>
</dbReference>
<dbReference type="RefSeq" id="WP_072701195.1">
    <property type="nucleotide sequence ID" value="NZ_FRDH01000003.1"/>
</dbReference>